<evidence type="ECO:0000256" key="8">
    <source>
        <dbReference type="RuleBase" id="RU363032"/>
    </source>
</evidence>
<evidence type="ECO:0000313" key="10">
    <source>
        <dbReference type="EMBL" id="OWT61898.1"/>
    </source>
</evidence>
<comment type="subcellular location">
    <subcellularLocation>
        <location evidence="1">Cell inner membrane</location>
        <topology evidence="1">Multi-pass membrane protein</topology>
    </subcellularLocation>
    <subcellularLocation>
        <location evidence="8">Cell membrane</location>
        <topology evidence="8">Multi-pass membrane protein</topology>
    </subcellularLocation>
</comment>
<keyword evidence="4" id="KW-1003">Cell membrane</keyword>
<dbReference type="InterPro" id="IPR043429">
    <property type="entry name" value="ArtM/GltK/GlnP/TcyL/YhdX-like"/>
</dbReference>
<dbReference type="InterPro" id="IPR010065">
    <property type="entry name" value="AA_ABC_transptr_permease_3TM"/>
</dbReference>
<keyword evidence="7 8" id="KW-0472">Membrane</keyword>
<organism evidence="10 11">
    <name type="scientific">Candidimonas nitroreducens</name>
    <dbReference type="NCBI Taxonomy" id="683354"/>
    <lineage>
        <taxon>Bacteria</taxon>
        <taxon>Pseudomonadati</taxon>
        <taxon>Pseudomonadota</taxon>
        <taxon>Betaproteobacteria</taxon>
        <taxon>Burkholderiales</taxon>
        <taxon>Alcaligenaceae</taxon>
        <taxon>Candidimonas</taxon>
    </lineage>
</organism>
<feature type="transmembrane region" description="Helical" evidence="8">
    <location>
        <begin position="198"/>
        <end position="218"/>
    </location>
</feature>
<dbReference type="InterPro" id="IPR035906">
    <property type="entry name" value="MetI-like_sf"/>
</dbReference>
<dbReference type="EMBL" id="NJIH01000004">
    <property type="protein sequence ID" value="OWT61898.1"/>
    <property type="molecule type" value="Genomic_DNA"/>
</dbReference>
<evidence type="ECO:0000256" key="5">
    <source>
        <dbReference type="ARBA" id="ARBA00022692"/>
    </source>
</evidence>
<sequence length="228" mass="24733">MTASLWTQITTYTPFLWAGLEYSIRLTVVAAIGGLILGGILAVLRILGWRAAAYFVSFYVNVTRAVPLLLVIFTVYILTPIAIKGIFGLPYPPKISAADSAYFTFALFEAAYYCEIIRSGINGVSSNQMNAAEAIGLTKLQAMRYVVLPQALRIAIPMIVTQIIILFQDASLVSLLNVIDFVGAANIIAERDGLLVEMYSIVAVVYLIICGALSLAVGKLNRKFAIAK</sequence>
<dbReference type="PANTHER" id="PTHR30614:SF1">
    <property type="entry name" value="GLUTAMATE_ASPARTATE IMPORT PERMEASE PROTEIN GLTK"/>
    <property type="match status" value="1"/>
</dbReference>
<keyword evidence="3 8" id="KW-0813">Transport</keyword>
<proteinExistence type="inferred from homology"/>
<evidence type="ECO:0000256" key="4">
    <source>
        <dbReference type="ARBA" id="ARBA00022475"/>
    </source>
</evidence>
<keyword evidence="6 8" id="KW-1133">Transmembrane helix</keyword>
<feature type="transmembrane region" description="Helical" evidence="8">
    <location>
        <begin position="68"/>
        <end position="89"/>
    </location>
</feature>
<feature type="transmembrane region" description="Helical" evidence="8">
    <location>
        <begin position="22"/>
        <end position="47"/>
    </location>
</feature>
<dbReference type="GO" id="GO:0022857">
    <property type="term" value="F:transmembrane transporter activity"/>
    <property type="evidence" value="ECO:0007669"/>
    <property type="project" value="InterPro"/>
</dbReference>
<feature type="transmembrane region" description="Helical" evidence="8">
    <location>
        <begin position="101"/>
        <end position="121"/>
    </location>
</feature>
<dbReference type="RefSeq" id="WP_088602984.1">
    <property type="nucleotide sequence ID" value="NZ_NJIH01000004.1"/>
</dbReference>
<evidence type="ECO:0000256" key="3">
    <source>
        <dbReference type="ARBA" id="ARBA00022448"/>
    </source>
</evidence>
<dbReference type="SUPFAM" id="SSF161098">
    <property type="entry name" value="MetI-like"/>
    <property type="match status" value="1"/>
</dbReference>
<dbReference type="InterPro" id="IPR000515">
    <property type="entry name" value="MetI-like"/>
</dbReference>
<dbReference type="CDD" id="cd06261">
    <property type="entry name" value="TM_PBP2"/>
    <property type="match status" value="1"/>
</dbReference>
<feature type="domain" description="ABC transmembrane type-1" evidence="9">
    <location>
        <begin position="20"/>
        <end position="217"/>
    </location>
</feature>
<dbReference type="AlphaFoldDB" id="A0A225MKX5"/>
<accession>A0A225MKX5</accession>
<name>A0A225MKX5_9BURK</name>
<gene>
    <name evidence="10" type="ORF">CEY11_08715</name>
</gene>
<dbReference type="GO" id="GO:0006865">
    <property type="term" value="P:amino acid transport"/>
    <property type="evidence" value="ECO:0007669"/>
    <property type="project" value="TreeGrafter"/>
</dbReference>
<evidence type="ECO:0000256" key="2">
    <source>
        <dbReference type="ARBA" id="ARBA00010072"/>
    </source>
</evidence>
<comment type="caution">
    <text evidence="10">The sequence shown here is derived from an EMBL/GenBank/DDBJ whole genome shotgun (WGS) entry which is preliminary data.</text>
</comment>
<comment type="similarity">
    <text evidence="2">Belongs to the binding-protein-dependent transport system permease family. HisMQ subfamily.</text>
</comment>
<feature type="transmembrane region" description="Helical" evidence="8">
    <location>
        <begin position="142"/>
        <end position="167"/>
    </location>
</feature>
<evidence type="ECO:0000256" key="6">
    <source>
        <dbReference type="ARBA" id="ARBA00022989"/>
    </source>
</evidence>
<dbReference type="OrthoDB" id="9771188at2"/>
<dbReference type="Proteomes" id="UP000214603">
    <property type="component" value="Unassembled WGS sequence"/>
</dbReference>
<evidence type="ECO:0000313" key="11">
    <source>
        <dbReference type="Proteomes" id="UP000214603"/>
    </source>
</evidence>
<dbReference type="PROSITE" id="PS50928">
    <property type="entry name" value="ABC_TM1"/>
    <property type="match status" value="1"/>
</dbReference>
<evidence type="ECO:0000256" key="1">
    <source>
        <dbReference type="ARBA" id="ARBA00004429"/>
    </source>
</evidence>
<keyword evidence="11" id="KW-1185">Reference proteome</keyword>
<evidence type="ECO:0000256" key="7">
    <source>
        <dbReference type="ARBA" id="ARBA00023136"/>
    </source>
</evidence>
<dbReference type="GO" id="GO:0043190">
    <property type="term" value="C:ATP-binding cassette (ABC) transporter complex"/>
    <property type="evidence" value="ECO:0007669"/>
    <property type="project" value="InterPro"/>
</dbReference>
<dbReference type="NCBIfam" id="TIGR01726">
    <property type="entry name" value="HEQRo_perm_3TM"/>
    <property type="match status" value="1"/>
</dbReference>
<dbReference type="PANTHER" id="PTHR30614">
    <property type="entry name" value="MEMBRANE COMPONENT OF AMINO ACID ABC TRANSPORTER"/>
    <property type="match status" value="1"/>
</dbReference>
<dbReference type="Pfam" id="PF00528">
    <property type="entry name" value="BPD_transp_1"/>
    <property type="match status" value="1"/>
</dbReference>
<protein>
    <submittedName>
        <fullName evidence="10">Amino acid ABC transporter permease</fullName>
    </submittedName>
</protein>
<keyword evidence="5 8" id="KW-0812">Transmembrane</keyword>
<evidence type="ECO:0000259" key="9">
    <source>
        <dbReference type="PROSITE" id="PS50928"/>
    </source>
</evidence>
<dbReference type="Gene3D" id="1.10.3720.10">
    <property type="entry name" value="MetI-like"/>
    <property type="match status" value="1"/>
</dbReference>
<reference evidence="11" key="1">
    <citation type="submission" date="2017-06" db="EMBL/GenBank/DDBJ databases">
        <title>Herbaspirillum phytohormonus sp. nov., isolated from the root nodule of Robinia pseudoacacia in lead-zinc mine.</title>
        <authorList>
            <person name="Fan M."/>
            <person name="Lin Y."/>
        </authorList>
    </citation>
    <scope>NUCLEOTIDE SEQUENCE [LARGE SCALE GENOMIC DNA]</scope>
    <source>
        <strain evidence="11">SC-089</strain>
    </source>
</reference>